<gene>
    <name evidence="2" type="ORF">LECACI_7A000146</name>
</gene>
<name>A0AAI8YR52_9PEZI</name>
<dbReference type="PANTHER" id="PTHR42085">
    <property type="entry name" value="F-BOX DOMAIN-CONTAINING PROTEIN"/>
    <property type="match status" value="1"/>
</dbReference>
<organism evidence="2 3">
    <name type="scientific">Lecanosticta acicola</name>
    <dbReference type="NCBI Taxonomy" id="111012"/>
    <lineage>
        <taxon>Eukaryota</taxon>
        <taxon>Fungi</taxon>
        <taxon>Dikarya</taxon>
        <taxon>Ascomycota</taxon>
        <taxon>Pezizomycotina</taxon>
        <taxon>Dothideomycetes</taxon>
        <taxon>Dothideomycetidae</taxon>
        <taxon>Mycosphaerellales</taxon>
        <taxon>Mycosphaerellaceae</taxon>
        <taxon>Lecanosticta</taxon>
    </lineage>
</organism>
<proteinExistence type="predicted"/>
<evidence type="ECO:0000256" key="1">
    <source>
        <dbReference type="SAM" id="MobiDB-lite"/>
    </source>
</evidence>
<evidence type="ECO:0000313" key="2">
    <source>
        <dbReference type="EMBL" id="CAK3747787.1"/>
    </source>
</evidence>
<dbReference type="InterPro" id="IPR038883">
    <property type="entry name" value="AN11006-like"/>
</dbReference>
<dbReference type="Proteomes" id="UP001296104">
    <property type="component" value="Unassembled WGS sequence"/>
</dbReference>
<comment type="caution">
    <text evidence="2">The sequence shown here is derived from an EMBL/GenBank/DDBJ whole genome shotgun (WGS) entry which is preliminary data.</text>
</comment>
<protein>
    <submittedName>
        <fullName evidence="2">Uncharacterized protein</fullName>
    </submittedName>
</protein>
<evidence type="ECO:0000313" key="3">
    <source>
        <dbReference type="Proteomes" id="UP001296104"/>
    </source>
</evidence>
<sequence>MGSKRKAEALFSSSKRPKQDSASRDNDDEPTNFFSLSAELRNFIYELVHVEKDSIVITSTLKEPALLSVCRQIRSEARKMWYLENQFVADVRDCNADLVNAFERWTRRFEWEVEAEYYGAKNWGAGKVSIAIEAVDSKPDWAGLMEWCERIQRDEGVQPINPGQPPSQYSSIVATAHAIVKAHRNGDWDDCWWPLEELRGLAGLIDRRWLD</sequence>
<dbReference type="PANTHER" id="PTHR42085:SF4">
    <property type="entry name" value="F-BOX DOMAIN-CONTAINING PROTEIN"/>
    <property type="match status" value="1"/>
</dbReference>
<dbReference type="EMBL" id="CAVMBE010000001">
    <property type="protein sequence ID" value="CAK3747787.1"/>
    <property type="molecule type" value="Genomic_DNA"/>
</dbReference>
<reference evidence="2" key="1">
    <citation type="submission" date="2023-11" db="EMBL/GenBank/DDBJ databases">
        <authorList>
            <person name="Alioto T."/>
            <person name="Alioto T."/>
            <person name="Gomez Garrido J."/>
        </authorList>
    </citation>
    <scope>NUCLEOTIDE SEQUENCE</scope>
</reference>
<feature type="region of interest" description="Disordered" evidence="1">
    <location>
        <begin position="1"/>
        <end position="29"/>
    </location>
</feature>
<dbReference type="AlphaFoldDB" id="A0AAI8YR52"/>
<accession>A0AAI8YR52</accession>
<keyword evidence="3" id="KW-1185">Reference proteome</keyword>